<dbReference type="SUPFAM" id="SSF49785">
    <property type="entry name" value="Galactose-binding domain-like"/>
    <property type="match status" value="1"/>
</dbReference>
<evidence type="ECO:0000256" key="1">
    <source>
        <dbReference type="ARBA" id="ARBA00023157"/>
    </source>
</evidence>
<dbReference type="PROSITE" id="PS01285">
    <property type="entry name" value="FA58C_1"/>
    <property type="match status" value="1"/>
</dbReference>
<gene>
    <name evidence="3" type="ORF">PACLA_8A018506</name>
</gene>
<feature type="region of interest" description="Disordered" evidence="2">
    <location>
        <begin position="1"/>
        <end position="31"/>
    </location>
</feature>
<keyword evidence="1" id="KW-1015">Disulfide bond</keyword>
<proteinExistence type="predicted"/>
<dbReference type="SMART" id="SM00231">
    <property type="entry name" value="FA58C"/>
    <property type="match status" value="1"/>
</dbReference>
<dbReference type="PROSITE" id="PS50022">
    <property type="entry name" value="FA58C_3"/>
    <property type="match status" value="1"/>
</dbReference>
<dbReference type="InterPro" id="IPR000421">
    <property type="entry name" value="FA58C"/>
</dbReference>
<protein>
    <submittedName>
        <fullName evidence="3">Partial</fullName>
    </submittedName>
</protein>
<reference evidence="3" key="1">
    <citation type="submission" date="2020-04" db="EMBL/GenBank/DDBJ databases">
        <authorList>
            <person name="Alioto T."/>
            <person name="Alioto T."/>
            <person name="Gomez Garrido J."/>
        </authorList>
    </citation>
    <scope>NUCLEOTIDE SEQUENCE</scope>
    <source>
        <strain evidence="3">A484AB</strain>
    </source>
</reference>
<dbReference type="FunFam" id="2.60.120.260:FF:000002">
    <property type="entry name" value="Coagulation factor VIII"/>
    <property type="match status" value="1"/>
</dbReference>
<comment type="caution">
    <text evidence="3">The sequence shown here is derived from an EMBL/GenBank/DDBJ whole genome shotgun (WGS) entry which is preliminary data.</text>
</comment>
<dbReference type="AlphaFoldDB" id="A0A7D9LL50"/>
<evidence type="ECO:0000256" key="2">
    <source>
        <dbReference type="SAM" id="MobiDB-lite"/>
    </source>
</evidence>
<sequence>MENGKIRDNQITASTQHNYGHRAPNGRLNFRAGSGRTGAWSSLRNDRNQWLQVDFQRSTIITGISTQGRTDCCNQFIQSYTISFSDDGKNFRSYKPGGMLKVFRGNSDRSSIVNRVVTPSIKARFIRIHPRVFHHHISMRAEFYGCSY</sequence>
<dbReference type="EMBL" id="CACRXK020018851">
    <property type="protein sequence ID" value="CAB4032973.1"/>
    <property type="molecule type" value="Genomic_DNA"/>
</dbReference>
<dbReference type="OrthoDB" id="10067267at2759"/>
<keyword evidence="4" id="KW-1185">Reference proteome</keyword>
<evidence type="ECO:0000313" key="3">
    <source>
        <dbReference type="EMBL" id="CAB4032973.1"/>
    </source>
</evidence>
<dbReference type="InterPro" id="IPR008979">
    <property type="entry name" value="Galactose-bd-like_sf"/>
</dbReference>
<dbReference type="Pfam" id="PF00754">
    <property type="entry name" value="F5_F8_type_C"/>
    <property type="match status" value="1"/>
</dbReference>
<dbReference type="PANTHER" id="PTHR24543:SF325">
    <property type="entry name" value="F5_8 TYPE C DOMAIN-CONTAINING PROTEIN"/>
    <property type="match status" value="1"/>
</dbReference>
<feature type="compositionally biased region" description="Polar residues" evidence="2">
    <location>
        <begin position="9"/>
        <end position="18"/>
    </location>
</feature>
<accession>A0A7D9LL50</accession>
<dbReference type="PANTHER" id="PTHR24543">
    <property type="entry name" value="MULTICOPPER OXIDASE-RELATED"/>
    <property type="match status" value="1"/>
</dbReference>
<dbReference type="Gene3D" id="2.60.120.260">
    <property type="entry name" value="Galactose-binding domain-like"/>
    <property type="match status" value="1"/>
</dbReference>
<dbReference type="CDD" id="cd00057">
    <property type="entry name" value="FA58C"/>
    <property type="match status" value="1"/>
</dbReference>
<dbReference type="Proteomes" id="UP001152795">
    <property type="component" value="Unassembled WGS sequence"/>
</dbReference>
<organism evidence="3 4">
    <name type="scientific">Paramuricea clavata</name>
    <name type="common">Red gorgonian</name>
    <name type="synonym">Violescent sea-whip</name>
    <dbReference type="NCBI Taxonomy" id="317549"/>
    <lineage>
        <taxon>Eukaryota</taxon>
        <taxon>Metazoa</taxon>
        <taxon>Cnidaria</taxon>
        <taxon>Anthozoa</taxon>
        <taxon>Octocorallia</taxon>
        <taxon>Malacalcyonacea</taxon>
        <taxon>Plexauridae</taxon>
        <taxon>Paramuricea</taxon>
    </lineage>
</organism>
<evidence type="ECO:0000313" key="4">
    <source>
        <dbReference type="Proteomes" id="UP001152795"/>
    </source>
</evidence>
<name>A0A7D9LL50_PARCT</name>